<evidence type="ECO:0000313" key="10">
    <source>
        <dbReference type="EMBL" id="REK76934.1"/>
    </source>
</evidence>
<dbReference type="NCBIfam" id="TIGR00710">
    <property type="entry name" value="efflux_Bcr_CflA"/>
    <property type="match status" value="1"/>
</dbReference>
<reference evidence="10 11" key="1">
    <citation type="submission" date="2018-08" db="EMBL/GenBank/DDBJ databases">
        <title>Paenibacillus sp. M4BSY-1, whole genome shotgun sequence.</title>
        <authorList>
            <person name="Tuo L."/>
        </authorList>
    </citation>
    <scope>NUCLEOTIDE SEQUENCE [LARGE SCALE GENOMIC DNA]</scope>
    <source>
        <strain evidence="10 11">M4BSY-1</strain>
    </source>
</reference>
<evidence type="ECO:0000256" key="4">
    <source>
        <dbReference type="ARBA" id="ARBA00022475"/>
    </source>
</evidence>
<dbReference type="AlphaFoldDB" id="A0A371PL51"/>
<evidence type="ECO:0000256" key="8">
    <source>
        <dbReference type="RuleBase" id="RU365088"/>
    </source>
</evidence>
<comment type="subcellular location">
    <subcellularLocation>
        <location evidence="1 8">Cell membrane</location>
        <topology evidence="1 8">Multi-pass membrane protein</topology>
    </subcellularLocation>
</comment>
<feature type="domain" description="Major facilitator superfamily (MFS) profile" evidence="9">
    <location>
        <begin position="16"/>
        <end position="403"/>
    </location>
</feature>
<feature type="transmembrane region" description="Helical" evidence="8">
    <location>
        <begin position="377"/>
        <end position="399"/>
    </location>
</feature>
<keyword evidence="3 8" id="KW-0813">Transport</keyword>
<proteinExistence type="inferred from homology"/>
<evidence type="ECO:0000256" key="2">
    <source>
        <dbReference type="ARBA" id="ARBA00006236"/>
    </source>
</evidence>
<dbReference type="CDD" id="cd17320">
    <property type="entry name" value="MFS_MdfA_MDR_like"/>
    <property type="match status" value="1"/>
</dbReference>
<dbReference type="OrthoDB" id="9800416at2"/>
<keyword evidence="4 8" id="KW-1003">Cell membrane</keyword>
<evidence type="ECO:0000256" key="7">
    <source>
        <dbReference type="ARBA" id="ARBA00023136"/>
    </source>
</evidence>
<name>A0A371PL51_9BACL</name>
<dbReference type="SUPFAM" id="SSF103473">
    <property type="entry name" value="MFS general substrate transporter"/>
    <property type="match status" value="1"/>
</dbReference>
<feature type="transmembrane region" description="Helical" evidence="8">
    <location>
        <begin position="318"/>
        <end position="340"/>
    </location>
</feature>
<dbReference type="InterPro" id="IPR004812">
    <property type="entry name" value="Efflux_drug-R_Bcr/CmlA"/>
</dbReference>
<sequence length="414" mass="42990">MLTTSTTSEPKSKSKRLLIAIILGTLAGIGPLSIDMYLPALPAISLDLEASASLAQLSLTATLIGIALGQLILGPISDWKGRRAPLLIGMSSYAIISLLCVVAPNITFFIVLRFIQGVVGSAGIVIAFASVRDLYSGPELTKFLALLMLVNGTAPIIAPIAGGEIVTLTSWRGVFVVLAILGVALFTAVFFGLKETLPVERRSEGGLAHTLITYRGLLGNPGFMGYAFTQGFIMAAMFAYISGSSFVLQELYGMTPREFSLVFASNGIGVILTTQIASRLAGKVAPRKLLMAGLMIAMTGALLLIASVTFLASLPVVLAGFFFIVSSVGLVMSTSTSLALQDQGGTAGSASALLLSMSFVLGGIAAPLTGLGGKETAAPIAIVITGLVVAAITSYMLLIQKSSRAMKTKSFKNK</sequence>
<keyword evidence="11" id="KW-1185">Reference proteome</keyword>
<feature type="transmembrane region" description="Helical" evidence="8">
    <location>
        <begin position="17"/>
        <end position="34"/>
    </location>
</feature>
<keyword evidence="6 8" id="KW-1133">Transmembrane helix</keyword>
<dbReference type="GO" id="GO:0005886">
    <property type="term" value="C:plasma membrane"/>
    <property type="evidence" value="ECO:0007669"/>
    <property type="project" value="UniProtKB-SubCell"/>
</dbReference>
<evidence type="ECO:0000313" key="11">
    <source>
        <dbReference type="Proteomes" id="UP000261905"/>
    </source>
</evidence>
<dbReference type="InterPro" id="IPR011701">
    <property type="entry name" value="MFS"/>
</dbReference>
<feature type="transmembrane region" description="Helical" evidence="8">
    <location>
        <begin position="54"/>
        <end position="73"/>
    </location>
</feature>
<accession>A0A371PL51</accession>
<evidence type="ECO:0000259" key="9">
    <source>
        <dbReference type="PROSITE" id="PS50850"/>
    </source>
</evidence>
<comment type="caution">
    <text evidence="10">The sequence shown here is derived from an EMBL/GenBank/DDBJ whole genome shotgun (WGS) entry which is preliminary data.</text>
</comment>
<evidence type="ECO:0000256" key="1">
    <source>
        <dbReference type="ARBA" id="ARBA00004651"/>
    </source>
</evidence>
<evidence type="ECO:0000256" key="5">
    <source>
        <dbReference type="ARBA" id="ARBA00022692"/>
    </source>
</evidence>
<dbReference type="PANTHER" id="PTHR23502">
    <property type="entry name" value="MAJOR FACILITATOR SUPERFAMILY"/>
    <property type="match status" value="1"/>
</dbReference>
<evidence type="ECO:0000256" key="3">
    <source>
        <dbReference type="ARBA" id="ARBA00022448"/>
    </source>
</evidence>
<evidence type="ECO:0000256" key="6">
    <source>
        <dbReference type="ARBA" id="ARBA00022989"/>
    </source>
</evidence>
<dbReference type="PANTHER" id="PTHR23502:SF132">
    <property type="entry name" value="POLYAMINE TRANSPORTER 2-RELATED"/>
    <property type="match status" value="1"/>
</dbReference>
<dbReference type="EMBL" id="QUBQ01000001">
    <property type="protein sequence ID" value="REK76934.1"/>
    <property type="molecule type" value="Genomic_DNA"/>
</dbReference>
<feature type="transmembrane region" description="Helical" evidence="8">
    <location>
        <begin position="173"/>
        <end position="193"/>
    </location>
</feature>
<dbReference type="InterPro" id="IPR001958">
    <property type="entry name" value="Tet-R_TetA/multi-R_MdtG-like"/>
</dbReference>
<feature type="transmembrane region" description="Helical" evidence="8">
    <location>
        <begin position="110"/>
        <end position="131"/>
    </location>
</feature>
<dbReference type="PROSITE" id="PS50850">
    <property type="entry name" value="MFS"/>
    <property type="match status" value="1"/>
</dbReference>
<keyword evidence="7 8" id="KW-0472">Membrane</keyword>
<protein>
    <recommendedName>
        <fullName evidence="8">Bcr/CflA family efflux transporter</fullName>
    </recommendedName>
</protein>
<feature type="transmembrane region" description="Helical" evidence="8">
    <location>
        <begin position="289"/>
        <end position="312"/>
    </location>
</feature>
<dbReference type="GO" id="GO:0042910">
    <property type="term" value="F:xenobiotic transmembrane transporter activity"/>
    <property type="evidence" value="ECO:0007669"/>
    <property type="project" value="InterPro"/>
</dbReference>
<dbReference type="PRINTS" id="PR01035">
    <property type="entry name" value="TCRTETA"/>
</dbReference>
<dbReference type="Pfam" id="PF07690">
    <property type="entry name" value="MFS_1"/>
    <property type="match status" value="1"/>
</dbReference>
<feature type="transmembrane region" description="Helical" evidence="8">
    <location>
        <begin position="259"/>
        <end position="277"/>
    </location>
</feature>
<feature type="transmembrane region" description="Helical" evidence="8">
    <location>
        <begin position="143"/>
        <end position="161"/>
    </location>
</feature>
<keyword evidence="5 8" id="KW-0812">Transmembrane</keyword>
<comment type="similarity">
    <text evidence="2 8">Belongs to the major facilitator superfamily. Bcr/CmlA family.</text>
</comment>
<dbReference type="Proteomes" id="UP000261905">
    <property type="component" value="Unassembled WGS sequence"/>
</dbReference>
<gene>
    <name evidence="10" type="ORF">DX130_07940</name>
</gene>
<feature type="transmembrane region" description="Helical" evidence="8">
    <location>
        <begin position="223"/>
        <end position="247"/>
    </location>
</feature>
<feature type="transmembrane region" description="Helical" evidence="8">
    <location>
        <begin position="85"/>
        <end position="104"/>
    </location>
</feature>
<dbReference type="Gene3D" id="1.20.1720.10">
    <property type="entry name" value="Multidrug resistance protein D"/>
    <property type="match status" value="1"/>
</dbReference>
<feature type="transmembrane region" description="Helical" evidence="8">
    <location>
        <begin position="352"/>
        <end position="371"/>
    </location>
</feature>
<dbReference type="GO" id="GO:1990961">
    <property type="term" value="P:xenobiotic detoxification by transmembrane export across the plasma membrane"/>
    <property type="evidence" value="ECO:0007669"/>
    <property type="project" value="InterPro"/>
</dbReference>
<dbReference type="InterPro" id="IPR036259">
    <property type="entry name" value="MFS_trans_sf"/>
</dbReference>
<organism evidence="10 11">
    <name type="scientific">Paenibacillus paeoniae</name>
    <dbReference type="NCBI Taxonomy" id="2292705"/>
    <lineage>
        <taxon>Bacteria</taxon>
        <taxon>Bacillati</taxon>
        <taxon>Bacillota</taxon>
        <taxon>Bacilli</taxon>
        <taxon>Bacillales</taxon>
        <taxon>Paenibacillaceae</taxon>
        <taxon>Paenibacillus</taxon>
    </lineage>
</organism>
<dbReference type="RefSeq" id="WP_116044192.1">
    <property type="nucleotide sequence ID" value="NZ_QUBQ01000001.1"/>
</dbReference>
<dbReference type="InterPro" id="IPR020846">
    <property type="entry name" value="MFS_dom"/>
</dbReference>
<dbReference type="FunFam" id="1.20.1720.10:FF:000005">
    <property type="entry name" value="Bcr/CflA family efflux transporter"/>
    <property type="match status" value="1"/>
</dbReference>